<organism evidence="2 3">
    <name type="scientific">Lentinus brumalis</name>
    <dbReference type="NCBI Taxonomy" id="2498619"/>
    <lineage>
        <taxon>Eukaryota</taxon>
        <taxon>Fungi</taxon>
        <taxon>Dikarya</taxon>
        <taxon>Basidiomycota</taxon>
        <taxon>Agaricomycotina</taxon>
        <taxon>Agaricomycetes</taxon>
        <taxon>Polyporales</taxon>
        <taxon>Polyporaceae</taxon>
        <taxon>Lentinus</taxon>
    </lineage>
</organism>
<keyword evidence="3" id="KW-1185">Reference proteome</keyword>
<dbReference type="Proteomes" id="UP000256964">
    <property type="component" value="Unassembled WGS sequence"/>
</dbReference>
<dbReference type="InterPro" id="IPR032675">
    <property type="entry name" value="LRR_dom_sf"/>
</dbReference>
<protein>
    <recommendedName>
        <fullName evidence="4">F-box domain-containing protein</fullName>
    </recommendedName>
</protein>
<proteinExistence type="predicted"/>
<sequence>MHPHTPAFHGRPFVLEFAGHLPNVTAIIFSFAGFEAFSSHPSSFVAISRFLKIQSLSMLRCTVPSFGALRRTLASLPSLTNLQLSRVSWPGAAAELLPHLSDDASTVRRPALSVLNIFSWDTDPSSRRHAQQLMAWLSETATSSSLVDLRIRVHNATSGGRIGCMATFGPSLFRFGRILRKLDIRVGESRDPDLELFLCNLTSLEALHLRFEFVLQRSTWVQMEMLVHSLPRPAQLVKLGIIVDFEGPPELSKFDGLEALDVALRPELFKGLQALMLHVEYRKDPEEGPALTGPMLAMIKSKLPELFARNIVEVSAYAFEPSDPPPVPDVKLRTEPNGAPS</sequence>
<dbReference type="Gene3D" id="3.80.10.10">
    <property type="entry name" value="Ribonuclease Inhibitor"/>
    <property type="match status" value="1"/>
</dbReference>
<dbReference type="EMBL" id="KZ857391">
    <property type="protein sequence ID" value="RDX52205.1"/>
    <property type="molecule type" value="Genomic_DNA"/>
</dbReference>
<evidence type="ECO:0000313" key="2">
    <source>
        <dbReference type="EMBL" id="RDX52205.1"/>
    </source>
</evidence>
<accession>A0A371DI44</accession>
<evidence type="ECO:0008006" key="4">
    <source>
        <dbReference type="Google" id="ProtNLM"/>
    </source>
</evidence>
<name>A0A371DI44_9APHY</name>
<reference evidence="2 3" key="1">
    <citation type="journal article" date="2018" name="Biotechnol. Biofuels">
        <title>Integrative visual omics of the white-rot fungus Polyporus brumalis exposes the biotechnological potential of its oxidative enzymes for delignifying raw plant biomass.</title>
        <authorList>
            <person name="Miyauchi S."/>
            <person name="Rancon A."/>
            <person name="Drula E."/>
            <person name="Hage H."/>
            <person name="Chaduli D."/>
            <person name="Favel A."/>
            <person name="Grisel S."/>
            <person name="Henrissat B."/>
            <person name="Herpoel-Gimbert I."/>
            <person name="Ruiz-Duenas F.J."/>
            <person name="Chevret D."/>
            <person name="Hainaut M."/>
            <person name="Lin J."/>
            <person name="Wang M."/>
            <person name="Pangilinan J."/>
            <person name="Lipzen A."/>
            <person name="Lesage-Meessen L."/>
            <person name="Navarro D."/>
            <person name="Riley R."/>
            <person name="Grigoriev I.V."/>
            <person name="Zhou S."/>
            <person name="Raouche S."/>
            <person name="Rosso M.N."/>
        </authorList>
    </citation>
    <scope>NUCLEOTIDE SEQUENCE [LARGE SCALE GENOMIC DNA]</scope>
    <source>
        <strain evidence="2 3">BRFM 1820</strain>
    </source>
</reference>
<feature type="region of interest" description="Disordered" evidence="1">
    <location>
        <begin position="320"/>
        <end position="341"/>
    </location>
</feature>
<evidence type="ECO:0000256" key="1">
    <source>
        <dbReference type="SAM" id="MobiDB-lite"/>
    </source>
</evidence>
<evidence type="ECO:0000313" key="3">
    <source>
        <dbReference type="Proteomes" id="UP000256964"/>
    </source>
</evidence>
<dbReference type="SUPFAM" id="SSF52047">
    <property type="entry name" value="RNI-like"/>
    <property type="match status" value="1"/>
</dbReference>
<gene>
    <name evidence="2" type="ORF">OH76DRAFT_1400533</name>
</gene>
<dbReference type="AlphaFoldDB" id="A0A371DI44"/>